<protein>
    <recommendedName>
        <fullName evidence="7">Sodium/calcium exchanger membrane region domain-containing protein</fullName>
    </recommendedName>
</protein>
<keyword evidence="6" id="KW-1185">Reference proteome</keyword>
<reference evidence="5 6" key="1">
    <citation type="journal article" date="2016" name="Mol. Biol. Evol.">
        <title>Comparative Genomics of Early-Diverging Mushroom-Forming Fungi Provides Insights into the Origins of Lignocellulose Decay Capabilities.</title>
        <authorList>
            <person name="Nagy L.G."/>
            <person name="Riley R."/>
            <person name="Tritt A."/>
            <person name="Adam C."/>
            <person name="Daum C."/>
            <person name="Floudas D."/>
            <person name="Sun H."/>
            <person name="Yadav J.S."/>
            <person name="Pangilinan J."/>
            <person name="Larsson K.H."/>
            <person name="Matsuura K."/>
            <person name="Barry K."/>
            <person name="Labutti K."/>
            <person name="Kuo R."/>
            <person name="Ohm R.A."/>
            <person name="Bhattacharya S.S."/>
            <person name="Shirouzu T."/>
            <person name="Yoshinaga Y."/>
            <person name="Martin F.M."/>
            <person name="Grigoriev I.V."/>
            <person name="Hibbett D.S."/>
        </authorList>
    </citation>
    <scope>NUCLEOTIDE SEQUENCE [LARGE SCALE GENOMIC DNA]</scope>
    <source>
        <strain evidence="5 6">CBS 109695</strain>
    </source>
</reference>
<dbReference type="EMBL" id="KV417483">
    <property type="protein sequence ID" value="KZP33338.1"/>
    <property type="molecule type" value="Genomic_DNA"/>
</dbReference>
<dbReference type="PANTHER" id="PTHR31503:SF20">
    <property type="entry name" value="CA(2+)_H(+) EXCHANGER, PUTATIVE (EUROFUNG)-RELATED"/>
    <property type="match status" value="1"/>
</dbReference>
<evidence type="ECO:0000313" key="5">
    <source>
        <dbReference type="EMBL" id="KZP33338.1"/>
    </source>
</evidence>
<evidence type="ECO:0000313" key="6">
    <source>
        <dbReference type="Proteomes" id="UP000076532"/>
    </source>
</evidence>
<keyword evidence="4" id="KW-0732">Signal</keyword>
<feature type="transmembrane region" description="Helical" evidence="3">
    <location>
        <begin position="241"/>
        <end position="259"/>
    </location>
</feature>
<gene>
    <name evidence="5" type="ORF">FIBSPDRAFT_882079</name>
</gene>
<evidence type="ECO:0000256" key="2">
    <source>
        <dbReference type="SAM" id="MobiDB-lite"/>
    </source>
</evidence>
<dbReference type="STRING" id="436010.A0A166W3R7"/>
<accession>A0A166W3R7</accession>
<keyword evidence="3" id="KW-0812">Transmembrane</keyword>
<sequence>MNAIPLSASIWPGRIFAELLFNLFVMADTANFGEPSRSPMVHHQGELRGDPLDLPKSESPEVQPSFELQASSVRLTGQPPADPSSQTLSGVFDYSRAATILQPERKLQIAPSTVQAIKSIILSSWLNILLCCIPVSWGLHLSCQYDTITFAFSFLAIISLANLLAFATEELSKNVGQTLAGLLNATALVNRQSVELIVSIIALTQCQLHIVQSSFLGLGSCFFAGGVRFSEQGLGRTASQLNVSLLTLSVFAVVLPGAYHMANGYARGALNCGTEWRINAQHIWWRAQ</sequence>
<evidence type="ECO:0000256" key="1">
    <source>
        <dbReference type="ARBA" id="ARBA00023065"/>
    </source>
</evidence>
<feature type="signal peptide" evidence="4">
    <location>
        <begin position="1"/>
        <end position="17"/>
    </location>
</feature>
<dbReference type="GO" id="GO:0015369">
    <property type="term" value="F:calcium:proton antiporter activity"/>
    <property type="evidence" value="ECO:0007669"/>
    <property type="project" value="TreeGrafter"/>
</dbReference>
<dbReference type="AlphaFoldDB" id="A0A166W3R7"/>
<keyword evidence="3" id="KW-0472">Membrane</keyword>
<feature type="region of interest" description="Disordered" evidence="2">
    <location>
        <begin position="36"/>
        <end position="60"/>
    </location>
</feature>
<keyword evidence="1" id="KW-0813">Transport</keyword>
<organism evidence="5 6">
    <name type="scientific">Athelia psychrophila</name>
    <dbReference type="NCBI Taxonomy" id="1759441"/>
    <lineage>
        <taxon>Eukaryota</taxon>
        <taxon>Fungi</taxon>
        <taxon>Dikarya</taxon>
        <taxon>Basidiomycota</taxon>
        <taxon>Agaricomycotina</taxon>
        <taxon>Agaricomycetes</taxon>
        <taxon>Agaricomycetidae</taxon>
        <taxon>Atheliales</taxon>
        <taxon>Atheliaceae</taxon>
        <taxon>Athelia</taxon>
    </lineage>
</organism>
<evidence type="ECO:0000256" key="4">
    <source>
        <dbReference type="SAM" id="SignalP"/>
    </source>
</evidence>
<proteinExistence type="predicted"/>
<dbReference type="InterPro" id="IPR004713">
    <property type="entry name" value="CaH_exchang"/>
</dbReference>
<dbReference type="Proteomes" id="UP000076532">
    <property type="component" value="Unassembled WGS sequence"/>
</dbReference>
<feature type="transmembrane region" description="Helical" evidence="3">
    <location>
        <begin position="147"/>
        <end position="167"/>
    </location>
</feature>
<dbReference type="GO" id="GO:0006874">
    <property type="term" value="P:intracellular calcium ion homeostasis"/>
    <property type="evidence" value="ECO:0007669"/>
    <property type="project" value="TreeGrafter"/>
</dbReference>
<feature type="transmembrane region" description="Helical" evidence="3">
    <location>
        <begin position="120"/>
        <end position="141"/>
    </location>
</feature>
<keyword evidence="1" id="KW-0406">Ion transport</keyword>
<name>A0A166W3R7_9AGAM</name>
<feature type="chain" id="PRO_5007881567" description="Sodium/calcium exchanger membrane region domain-containing protein" evidence="4">
    <location>
        <begin position="18"/>
        <end position="288"/>
    </location>
</feature>
<keyword evidence="3" id="KW-1133">Transmembrane helix</keyword>
<dbReference type="GO" id="GO:0000329">
    <property type="term" value="C:fungal-type vacuole membrane"/>
    <property type="evidence" value="ECO:0007669"/>
    <property type="project" value="TreeGrafter"/>
</dbReference>
<feature type="compositionally biased region" description="Basic and acidic residues" evidence="2">
    <location>
        <begin position="43"/>
        <end position="59"/>
    </location>
</feature>
<feature type="transmembrane region" description="Helical" evidence="3">
    <location>
        <begin position="209"/>
        <end position="229"/>
    </location>
</feature>
<dbReference type="OrthoDB" id="1699231at2759"/>
<evidence type="ECO:0008006" key="7">
    <source>
        <dbReference type="Google" id="ProtNLM"/>
    </source>
</evidence>
<evidence type="ECO:0000256" key="3">
    <source>
        <dbReference type="SAM" id="Phobius"/>
    </source>
</evidence>
<dbReference type="PANTHER" id="PTHR31503">
    <property type="entry name" value="VACUOLAR CALCIUM ION TRANSPORTER"/>
    <property type="match status" value="1"/>
</dbReference>